<accession>A0ABU2MYM4</accession>
<sequence length="81" mass="9051">MTWHVHISEHTFEMLTGLGESPRGAVFRLFRRLEEDPHAMAVPMGFGDGPMYTAAFATGLLVVLINPENRRITPVQITSLD</sequence>
<keyword evidence="2" id="KW-1185">Reference proteome</keyword>
<gene>
    <name evidence="1" type="ORF">RM590_25460</name>
</gene>
<proteinExistence type="predicted"/>
<organism evidence="1 2">
    <name type="scientific">Streptomyces litchfieldiae</name>
    <dbReference type="NCBI Taxonomy" id="3075543"/>
    <lineage>
        <taxon>Bacteria</taxon>
        <taxon>Bacillati</taxon>
        <taxon>Actinomycetota</taxon>
        <taxon>Actinomycetes</taxon>
        <taxon>Kitasatosporales</taxon>
        <taxon>Streptomycetaceae</taxon>
        <taxon>Streptomyces</taxon>
    </lineage>
</organism>
<dbReference type="Proteomes" id="UP001183246">
    <property type="component" value="Unassembled WGS sequence"/>
</dbReference>
<evidence type="ECO:0000313" key="2">
    <source>
        <dbReference type="Proteomes" id="UP001183246"/>
    </source>
</evidence>
<evidence type="ECO:0000313" key="1">
    <source>
        <dbReference type="EMBL" id="MDT0345908.1"/>
    </source>
</evidence>
<dbReference type="EMBL" id="JAVREL010000017">
    <property type="protein sequence ID" value="MDT0345908.1"/>
    <property type="molecule type" value="Genomic_DNA"/>
</dbReference>
<comment type="caution">
    <text evidence="1">The sequence shown here is derived from an EMBL/GenBank/DDBJ whole genome shotgun (WGS) entry which is preliminary data.</text>
</comment>
<protein>
    <submittedName>
        <fullName evidence="1">Uncharacterized protein</fullName>
    </submittedName>
</protein>
<dbReference type="RefSeq" id="WP_311707045.1">
    <property type="nucleotide sequence ID" value="NZ_JAVREL010000017.1"/>
</dbReference>
<reference evidence="2" key="1">
    <citation type="submission" date="2023-07" db="EMBL/GenBank/DDBJ databases">
        <title>30 novel species of actinomycetes from the DSMZ collection.</title>
        <authorList>
            <person name="Nouioui I."/>
        </authorList>
    </citation>
    <scope>NUCLEOTIDE SEQUENCE [LARGE SCALE GENOMIC DNA]</scope>
    <source>
        <strain evidence="2">DSM 44938</strain>
    </source>
</reference>
<name>A0ABU2MYM4_9ACTN</name>